<evidence type="ECO:0000256" key="1">
    <source>
        <dbReference type="SAM" id="Phobius"/>
    </source>
</evidence>
<organism evidence="2 3">
    <name type="scientific">Parascardovia denticolens DSM 10105 = JCM 12538</name>
    <dbReference type="NCBI Taxonomy" id="864564"/>
    <lineage>
        <taxon>Bacteria</taxon>
        <taxon>Bacillati</taxon>
        <taxon>Actinomycetota</taxon>
        <taxon>Actinomycetes</taxon>
        <taxon>Bifidobacteriales</taxon>
        <taxon>Bifidobacteriaceae</taxon>
        <taxon>Parascardovia</taxon>
    </lineage>
</organism>
<dbReference type="PATRIC" id="fig|864564.6.peg.1252"/>
<keyword evidence="3" id="KW-1185">Reference proteome</keyword>
<feature type="transmembrane region" description="Helical" evidence="1">
    <location>
        <begin position="58"/>
        <end position="77"/>
    </location>
</feature>
<dbReference type="InterPro" id="IPR019681">
    <property type="entry name" value="DUF2530"/>
</dbReference>
<evidence type="ECO:0000313" key="3">
    <source>
        <dbReference type="Proteomes" id="UP000004946"/>
    </source>
</evidence>
<name>E6K0X3_PARDN</name>
<keyword evidence="1" id="KW-1133">Transmembrane helix</keyword>
<dbReference type="Pfam" id="PF10745">
    <property type="entry name" value="DUF2530"/>
    <property type="match status" value="1"/>
</dbReference>
<accession>E6K0X3</accession>
<dbReference type="eggNOG" id="ENOG50339TH">
    <property type="taxonomic scope" value="Bacteria"/>
</dbReference>
<gene>
    <name evidence="2" type="ORF">HMPREF0620_0459</name>
</gene>
<comment type="caution">
    <text evidence="2">The sequence shown here is derived from an EMBL/GenBank/DDBJ whole genome shotgun (WGS) entry which is preliminary data.</text>
</comment>
<proteinExistence type="predicted"/>
<feature type="transmembrane region" description="Helical" evidence="1">
    <location>
        <begin position="28"/>
        <end position="51"/>
    </location>
</feature>
<dbReference type="Proteomes" id="UP000004946">
    <property type="component" value="Chromosome"/>
</dbReference>
<evidence type="ECO:0000313" key="2">
    <source>
        <dbReference type="EMBL" id="EFT83454.1"/>
    </source>
</evidence>
<reference evidence="2 3" key="1">
    <citation type="submission" date="2010-12" db="EMBL/GenBank/DDBJ databases">
        <authorList>
            <person name="Muzny D."/>
            <person name="Qin X."/>
            <person name="Buhay C."/>
            <person name="Dugan-Rocha S."/>
            <person name="Ding Y."/>
            <person name="Chen G."/>
            <person name="Hawes A."/>
            <person name="Holder M."/>
            <person name="Jhangiani S."/>
            <person name="Johnson A."/>
            <person name="Khan Z."/>
            <person name="Li Z."/>
            <person name="Liu W."/>
            <person name="Liu X."/>
            <person name="Perez L."/>
            <person name="Shen H."/>
            <person name="Wang Q."/>
            <person name="Watt J."/>
            <person name="Xi L."/>
            <person name="Xin Y."/>
            <person name="Zhou J."/>
            <person name="Deng J."/>
            <person name="Jiang H."/>
            <person name="Liu Y."/>
            <person name="Qu J."/>
            <person name="Song X.-Z."/>
            <person name="Zhang L."/>
            <person name="Villasana D."/>
            <person name="Johnson A."/>
            <person name="Liu J."/>
            <person name="Liyanage D."/>
            <person name="Lorensuhewa L."/>
            <person name="Robinson T."/>
            <person name="Song A."/>
            <person name="Song B.-B."/>
            <person name="Dinh H."/>
            <person name="Thornton R."/>
            <person name="Coyle M."/>
            <person name="Francisco L."/>
            <person name="Jackson L."/>
            <person name="Javaid M."/>
            <person name="Korchina V."/>
            <person name="Kovar C."/>
            <person name="Mata R."/>
            <person name="Mathew T."/>
            <person name="Ngo R."/>
            <person name="Nguyen L."/>
            <person name="Nguyen N."/>
            <person name="Okwuonu G."/>
            <person name="Ongeri F."/>
            <person name="Pham C."/>
            <person name="Simmons D."/>
            <person name="Wilczek-Boney K."/>
            <person name="Hale W."/>
            <person name="Jakkamsetti A."/>
            <person name="Pham P."/>
            <person name="Ruth R."/>
            <person name="San Lucas F."/>
            <person name="Warren J."/>
            <person name="Zhang J."/>
            <person name="Zhao Z."/>
            <person name="Zhou C."/>
            <person name="Zhu D."/>
            <person name="Lee S."/>
            <person name="Bess C."/>
            <person name="Blankenburg K."/>
            <person name="Forbes L."/>
            <person name="Fu Q."/>
            <person name="Gubbala S."/>
            <person name="Hirani K."/>
            <person name="Jayaseelan J.C."/>
            <person name="Lara F."/>
            <person name="Munidasa M."/>
            <person name="Palculict T."/>
            <person name="Patil S."/>
            <person name="Pu L.-L."/>
            <person name="Saada N."/>
            <person name="Tang L."/>
            <person name="Weissenberger G."/>
            <person name="Zhu Y."/>
            <person name="Hemphill L."/>
            <person name="Shang Y."/>
            <person name="Youmans B."/>
            <person name="Ayvaz T."/>
            <person name="Ross M."/>
            <person name="Santibanez J."/>
            <person name="Aqrawi P."/>
            <person name="Gross S."/>
            <person name="Joshi V."/>
            <person name="Fowler G."/>
            <person name="Nazareth L."/>
            <person name="Reid J."/>
            <person name="Worley K."/>
            <person name="Petrosino J."/>
            <person name="Highlander S."/>
            <person name="Gibbs R."/>
        </authorList>
    </citation>
    <scope>NUCLEOTIDE SEQUENCE [LARGE SCALE GENOMIC DNA]</scope>
    <source>
        <strain evidence="2 3">DSM 10105</strain>
    </source>
</reference>
<keyword evidence="1" id="KW-0812">Transmembrane</keyword>
<keyword evidence="1" id="KW-0472">Membrane</keyword>
<dbReference type="HOGENOM" id="CLU_150710_5_0_11"/>
<dbReference type="AlphaFoldDB" id="E6K0X3"/>
<dbReference type="EMBL" id="AEON01000001">
    <property type="protein sequence ID" value="EFT83454.1"/>
    <property type="molecule type" value="Genomic_DNA"/>
</dbReference>
<sequence length="91" mass="10457">MGDVKLAPIYDPEVRKPAPHAAQVDLRVLFWVGTILWVIAAVVYGILMLLGHQMRRELHICLFGVLIGALLLVWEFLNRKQYRLFALFPQS</sequence>
<evidence type="ECO:0008006" key="4">
    <source>
        <dbReference type="Google" id="ProtNLM"/>
    </source>
</evidence>
<dbReference type="KEGG" id="pdo:PSDT_1139"/>
<protein>
    <recommendedName>
        <fullName evidence="4">DUF2530 domain-containing protein</fullName>
    </recommendedName>
</protein>